<evidence type="ECO:0000313" key="1">
    <source>
        <dbReference type="EMBL" id="GAV08979.1"/>
    </source>
</evidence>
<accession>A0A1D1WBG5</accession>
<evidence type="ECO:0000313" key="2">
    <source>
        <dbReference type="Proteomes" id="UP000186922"/>
    </source>
</evidence>
<keyword evidence="2" id="KW-1185">Reference proteome</keyword>
<name>A0A1D1WBG5_RAMVA</name>
<sequence>MPPILRPKGYFQQDMSTILLSMFCGGPDGRQSRRRWIIGHIQYEQISLQLDGVISTIALNVAEYPSPLGLTIQLSRKYSGCGKIHGWRDFKKLWTDWQLRTVHRIVRGVNGAELIYDF</sequence>
<comment type="caution">
    <text evidence="1">The sequence shown here is derived from an EMBL/GenBank/DDBJ whole genome shotgun (WGS) entry which is preliminary data.</text>
</comment>
<protein>
    <submittedName>
        <fullName evidence="1">Uncharacterized protein</fullName>
    </submittedName>
</protein>
<reference evidence="1 2" key="1">
    <citation type="journal article" date="2016" name="Nat. Commun.">
        <title>Extremotolerant tardigrade genome and improved radiotolerance of human cultured cells by tardigrade-unique protein.</title>
        <authorList>
            <person name="Hashimoto T."/>
            <person name="Horikawa D.D."/>
            <person name="Saito Y."/>
            <person name="Kuwahara H."/>
            <person name="Kozuka-Hata H."/>
            <person name="Shin-I T."/>
            <person name="Minakuchi Y."/>
            <person name="Ohishi K."/>
            <person name="Motoyama A."/>
            <person name="Aizu T."/>
            <person name="Enomoto A."/>
            <person name="Kondo K."/>
            <person name="Tanaka S."/>
            <person name="Hara Y."/>
            <person name="Koshikawa S."/>
            <person name="Sagara H."/>
            <person name="Miura T."/>
            <person name="Yokobori S."/>
            <person name="Miyagawa K."/>
            <person name="Suzuki Y."/>
            <person name="Kubo T."/>
            <person name="Oyama M."/>
            <person name="Kohara Y."/>
            <person name="Fujiyama A."/>
            <person name="Arakawa K."/>
            <person name="Katayama T."/>
            <person name="Toyoda A."/>
            <person name="Kunieda T."/>
        </authorList>
    </citation>
    <scope>NUCLEOTIDE SEQUENCE [LARGE SCALE GENOMIC DNA]</scope>
    <source>
        <strain evidence="1 2">YOKOZUNA-1</strain>
    </source>
</reference>
<proteinExistence type="predicted"/>
<dbReference type="Proteomes" id="UP000186922">
    <property type="component" value="Unassembled WGS sequence"/>
</dbReference>
<dbReference type="EMBL" id="BDGG01000019">
    <property type="protein sequence ID" value="GAV08979.1"/>
    <property type="molecule type" value="Genomic_DNA"/>
</dbReference>
<gene>
    <name evidence="1" type="primary">RvY_18591-1</name>
    <name evidence="1" type="synonym">RvY_18591.1</name>
    <name evidence="1" type="ORF">RvY_18591</name>
</gene>
<dbReference type="AlphaFoldDB" id="A0A1D1WBG5"/>
<organism evidence="1 2">
    <name type="scientific">Ramazzottius varieornatus</name>
    <name type="common">Water bear</name>
    <name type="synonym">Tardigrade</name>
    <dbReference type="NCBI Taxonomy" id="947166"/>
    <lineage>
        <taxon>Eukaryota</taxon>
        <taxon>Metazoa</taxon>
        <taxon>Ecdysozoa</taxon>
        <taxon>Tardigrada</taxon>
        <taxon>Eutardigrada</taxon>
        <taxon>Parachela</taxon>
        <taxon>Hypsibioidea</taxon>
        <taxon>Ramazzottiidae</taxon>
        <taxon>Ramazzottius</taxon>
    </lineage>
</organism>